<sequence>MGRARIVLKRIPEPRKRKQLFVQRRKSLTKKIWELSKLCEVEACLIVYDDGNGDDGPMTWPRDPTVVHSIIQKYWHLKNVTNPNFFTIEDFFNGKKSEAVADICKAQKGITNIKFPTWHLSFQNMGEEQMRAFIAMLEAKIEVCDDRIRMLQNKQYQIDPSFIGYNISNIMQQNMAYDHQGASSSSSHQGQFNFMPNNIYQTQLIINAAPTMPTNNLEAMQLGDANNFFGLGHQKNVLFLPPSHVNSIQNNSQIQPNILATPKPLDENSGLVNSTNNQVNGPLEESTKDLVNEHGDLDEDIFDELCGDIIDHPSRGVSSLSLDSLRLDEFAVDYDNMLF</sequence>
<keyword evidence="4" id="KW-0804">Transcription</keyword>
<keyword evidence="8" id="KW-1185">Reference proteome</keyword>
<name>A0AAN9J8F0_CLITE</name>
<dbReference type="SMART" id="SM00432">
    <property type="entry name" value="MADS"/>
    <property type="match status" value="1"/>
</dbReference>
<feature type="domain" description="MADS-box" evidence="6">
    <location>
        <begin position="1"/>
        <end position="52"/>
    </location>
</feature>
<evidence type="ECO:0000256" key="5">
    <source>
        <dbReference type="ARBA" id="ARBA00023242"/>
    </source>
</evidence>
<reference evidence="7 8" key="1">
    <citation type="submission" date="2024-01" db="EMBL/GenBank/DDBJ databases">
        <title>The genomes of 5 underutilized Papilionoideae crops provide insights into root nodulation and disease resistance.</title>
        <authorList>
            <person name="Yuan L."/>
        </authorList>
    </citation>
    <scope>NUCLEOTIDE SEQUENCE [LARGE SCALE GENOMIC DNA]</scope>
    <source>
        <strain evidence="7">LY-2023</strain>
        <tissue evidence="7">Leaf</tissue>
    </source>
</reference>
<evidence type="ECO:0000256" key="3">
    <source>
        <dbReference type="ARBA" id="ARBA00023125"/>
    </source>
</evidence>
<evidence type="ECO:0000256" key="4">
    <source>
        <dbReference type="ARBA" id="ARBA00023163"/>
    </source>
</evidence>
<proteinExistence type="predicted"/>
<dbReference type="InterPro" id="IPR036879">
    <property type="entry name" value="TF_MADSbox_sf"/>
</dbReference>
<accession>A0AAN9J8F0</accession>
<comment type="caution">
    <text evidence="7">The sequence shown here is derived from an EMBL/GenBank/DDBJ whole genome shotgun (WGS) entry which is preliminary data.</text>
</comment>
<dbReference type="PROSITE" id="PS50066">
    <property type="entry name" value="MADS_BOX_2"/>
    <property type="match status" value="1"/>
</dbReference>
<dbReference type="GO" id="GO:0046983">
    <property type="term" value="F:protein dimerization activity"/>
    <property type="evidence" value="ECO:0007669"/>
    <property type="project" value="InterPro"/>
</dbReference>
<evidence type="ECO:0000313" key="7">
    <source>
        <dbReference type="EMBL" id="KAK7293143.1"/>
    </source>
</evidence>
<dbReference type="EMBL" id="JAYKXN010000004">
    <property type="protein sequence ID" value="KAK7293143.1"/>
    <property type="molecule type" value="Genomic_DNA"/>
</dbReference>
<protein>
    <recommendedName>
        <fullName evidence="6">MADS-box domain-containing protein</fullName>
    </recommendedName>
</protein>
<evidence type="ECO:0000256" key="1">
    <source>
        <dbReference type="ARBA" id="ARBA00004123"/>
    </source>
</evidence>
<dbReference type="AlphaFoldDB" id="A0AAN9J8F0"/>
<comment type="subcellular location">
    <subcellularLocation>
        <location evidence="1">Nucleus</location>
    </subcellularLocation>
</comment>
<dbReference type="GO" id="GO:0005634">
    <property type="term" value="C:nucleus"/>
    <property type="evidence" value="ECO:0007669"/>
    <property type="project" value="UniProtKB-SubCell"/>
</dbReference>
<organism evidence="7 8">
    <name type="scientific">Clitoria ternatea</name>
    <name type="common">Butterfly pea</name>
    <dbReference type="NCBI Taxonomy" id="43366"/>
    <lineage>
        <taxon>Eukaryota</taxon>
        <taxon>Viridiplantae</taxon>
        <taxon>Streptophyta</taxon>
        <taxon>Embryophyta</taxon>
        <taxon>Tracheophyta</taxon>
        <taxon>Spermatophyta</taxon>
        <taxon>Magnoliopsida</taxon>
        <taxon>eudicotyledons</taxon>
        <taxon>Gunneridae</taxon>
        <taxon>Pentapetalae</taxon>
        <taxon>rosids</taxon>
        <taxon>fabids</taxon>
        <taxon>Fabales</taxon>
        <taxon>Fabaceae</taxon>
        <taxon>Papilionoideae</taxon>
        <taxon>50 kb inversion clade</taxon>
        <taxon>NPAAA clade</taxon>
        <taxon>indigoferoid/millettioid clade</taxon>
        <taxon>Phaseoleae</taxon>
        <taxon>Clitoria</taxon>
    </lineage>
</organism>
<keyword evidence="5" id="KW-0539">Nucleus</keyword>
<keyword evidence="2" id="KW-0805">Transcription regulation</keyword>
<dbReference type="SUPFAM" id="SSF55455">
    <property type="entry name" value="SRF-like"/>
    <property type="match status" value="1"/>
</dbReference>
<gene>
    <name evidence="7" type="ORF">RJT34_16004</name>
</gene>
<evidence type="ECO:0000256" key="2">
    <source>
        <dbReference type="ARBA" id="ARBA00023015"/>
    </source>
</evidence>
<dbReference type="Gene3D" id="3.40.1810.10">
    <property type="entry name" value="Transcription factor, MADS-box"/>
    <property type="match status" value="1"/>
</dbReference>
<dbReference type="PRINTS" id="PR00404">
    <property type="entry name" value="MADSDOMAIN"/>
</dbReference>
<keyword evidence="3" id="KW-0238">DNA-binding</keyword>
<dbReference type="GO" id="GO:0003677">
    <property type="term" value="F:DNA binding"/>
    <property type="evidence" value="ECO:0007669"/>
    <property type="project" value="UniProtKB-KW"/>
</dbReference>
<dbReference type="Pfam" id="PF00319">
    <property type="entry name" value="SRF-TF"/>
    <property type="match status" value="1"/>
</dbReference>
<dbReference type="Proteomes" id="UP001359559">
    <property type="component" value="Unassembled WGS sequence"/>
</dbReference>
<evidence type="ECO:0000313" key="8">
    <source>
        <dbReference type="Proteomes" id="UP001359559"/>
    </source>
</evidence>
<evidence type="ECO:0000259" key="6">
    <source>
        <dbReference type="PROSITE" id="PS50066"/>
    </source>
</evidence>
<dbReference type="InterPro" id="IPR002100">
    <property type="entry name" value="TF_MADSbox"/>
</dbReference>